<protein>
    <recommendedName>
        <fullName evidence="2">DUF4412 domain-containing protein</fullName>
    </recommendedName>
</protein>
<dbReference type="InterPro" id="IPR025524">
    <property type="entry name" value="DUF4412"/>
</dbReference>
<feature type="domain" description="DUF4412" evidence="2">
    <location>
        <begin position="70"/>
        <end position="265"/>
    </location>
</feature>
<feature type="chain" id="PRO_5045436606" description="DUF4412 domain-containing protein" evidence="1">
    <location>
        <begin position="22"/>
        <end position="280"/>
    </location>
</feature>
<keyword evidence="4" id="KW-1185">Reference proteome</keyword>
<evidence type="ECO:0000256" key="1">
    <source>
        <dbReference type="SAM" id="SignalP"/>
    </source>
</evidence>
<comment type="caution">
    <text evidence="3">The sequence shown here is derived from an EMBL/GenBank/DDBJ whole genome shotgun (WGS) entry which is preliminary data.</text>
</comment>
<evidence type="ECO:0000313" key="3">
    <source>
        <dbReference type="EMBL" id="GMQ29921.1"/>
    </source>
</evidence>
<evidence type="ECO:0000313" key="4">
    <source>
        <dbReference type="Proteomes" id="UP001338309"/>
    </source>
</evidence>
<proteinExistence type="predicted"/>
<sequence>MKKLILICTMAGFATILPAQAQLLKKIQSAAQNATQNATSPKTEKEGKSPMEGLLGGMMQVADTESAYDFTGYMIMEVTSISKKGKAEPPSRINYLLSDNSEFMGMSFSDPKTPENITTTIMDVKNQAMVILMDNEGQKTSLAMKMDYDQIQALVDEEADDQMEEENYSMTKTGNKKDILGYACEEYLVKSEDGQGNYWVTEEPIEGFSMFSPQSNPMVSNKTVEKYQSYFSNAPKGTFLEMIFTDNNGEVTDMKVVEIQTRSPKKFDMASYPNAMAGMN</sequence>
<organism evidence="3 4">
    <name type="scientific">Algoriphagus confluentis</name>
    <dbReference type="NCBI Taxonomy" id="1697556"/>
    <lineage>
        <taxon>Bacteria</taxon>
        <taxon>Pseudomonadati</taxon>
        <taxon>Bacteroidota</taxon>
        <taxon>Cytophagia</taxon>
        <taxon>Cytophagales</taxon>
        <taxon>Cyclobacteriaceae</taxon>
        <taxon>Algoriphagus</taxon>
    </lineage>
</organism>
<name>A0ABQ6PPR1_9BACT</name>
<gene>
    <name evidence="3" type="ORF">Aconfl_25640</name>
</gene>
<reference evidence="3 4" key="1">
    <citation type="submission" date="2023-08" db="EMBL/GenBank/DDBJ databases">
        <title>Draft genome sequence of Algoriphagus confluentis.</title>
        <authorList>
            <person name="Takatani N."/>
            <person name="Hosokawa M."/>
            <person name="Sawabe T."/>
        </authorList>
    </citation>
    <scope>NUCLEOTIDE SEQUENCE [LARGE SCALE GENOMIC DNA]</scope>
    <source>
        <strain evidence="3 4">NBRC 111222</strain>
    </source>
</reference>
<accession>A0ABQ6PPR1</accession>
<dbReference type="RefSeq" id="WP_338224635.1">
    <property type="nucleotide sequence ID" value="NZ_BTPD01000007.1"/>
</dbReference>
<dbReference type="Proteomes" id="UP001338309">
    <property type="component" value="Unassembled WGS sequence"/>
</dbReference>
<dbReference type="Pfam" id="PF14371">
    <property type="entry name" value="DUF4412"/>
    <property type="match status" value="1"/>
</dbReference>
<dbReference type="EMBL" id="BTPD01000007">
    <property type="protein sequence ID" value="GMQ29921.1"/>
    <property type="molecule type" value="Genomic_DNA"/>
</dbReference>
<keyword evidence="1" id="KW-0732">Signal</keyword>
<evidence type="ECO:0000259" key="2">
    <source>
        <dbReference type="Pfam" id="PF14371"/>
    </source>
</evidence>
<feature type="signal peptide" evidence="1">
    <location>
        <begin position="1"/>
        <end position="21"/>
    </location>
</feature>